<dbReference type="STRING" id="768700.MSU_0233"/>
<evidence type="ECO:0000313" key="2">
    <source>
        <dbReference type="Proteomes" id="UP000007484"/>
    </source>
</evidence>
<dbReference type="Proteomes" id="UP000007484">
    <property type="component" value="Chromosome"/>
</dbReference>
<evidence type="ECO:0000313" key="1">
    <source>
        <dbReference type="EMBL" id="ADX97777.1"/>
    </source>
</evidence>
<accession>F0QQK7</accession>
<gene>
    <name evidence="1" type="ordered locus">MSU_0233</name>
</gene>
<dbReference type="HOGENOM" id="CLU_3170517_0_0_14"/>
<reference evidence="1 2" key="1">
    <citation type="journal article" date="2011" name="J. Bacteriol.">
        <title>Complete genome sequences of two hemotropic Mycoplasmas, Mycoplasma haemofelis strain Ohio2 and Mycoplasma suis strain Illinois.</title>
        <authorList>
            <person name="Messick J.B."/>
            <person name="Santos A.P."/>
            <person name="Guimaraes A.M."/>
        </authorList>
    </citation>
    <scope>NUCLEOTIDE SEQUENCE [LARGE SCALE GENOMIC DNA]</scope>
    <source>
        <strain evidence="1 2">Illinois</strain>
    </source>
</reference>
<protein>
    <submittedName>
        <fullName evidence="1">Uncharacterized protein</fullName>
    </submittedName>
</protein>
<name>F0QQK7_MYCSL</name>
<sequence length="47" mass="4833">MVKGVGSYILSAVLGVGGAAAAGSYGDVNYFSRSNQVNVEKIRIQEG</sequence>
<dbReference type="RefSeq" id="WP_013609725.1">
    <property type="nucleotide sequence ID" value="NC_015155.1"/>
</dbReference>
<organism evidence="1 2">
    <name type="scientific">Mycoplasma suis (strain Illinois)</name>
    <dbReference type="NCBI Taxonomy" id="768700"/>
    <lineage>
        <taxon>Bacteria</taxon>
        <taxon>Bacillati</taxon>
        <taxon>Mycoplasmatota</taxon>
        <taxon>Mollicutes</taxon>
        <taxon>Mycoplasmataceae</taxon>
        <taxon>Mycoplasma</taxon>
    </lineage>
</organism>
<keyword evidence="2" id="KW-1185">Reference proteome</keyword>
<dbReference type="AlphaFoldDB" id="F0QQK7"/>
<dbReference type="KEGG" id="mss:MSU_0233"/>
<proteinExistence type="predicted"/>
<dbReference type="EMBL" id="CP002525">
    <property type="protein sequence ID" value="ADX97777.1"/>
    <property type="molecule type" value="Genomic_DNA"/>
</dbReference>